<dbReference type="EMBL" id="JAGDFL010000184">
    <property type="protein sequence ID" value="KAG7395867.1"/>
    <property type="molecule type" value="Genomic_DNA"/>
</dbReference>
<feature type="coiled-coil region" evidence="3">
    <location>
        <begin position="619"/>
        <end position="646"/>
    </location>
</feature>
<name>A0A8T1WPN1_9STRA</name>
<keyword evidence="1" id="KW-0853">WD repeat</keyword>
<evidence type="ECO:0000256" key="3">
    <source>
        <dbReference type="SAM" id="Coils"/>
    </source>
</evidence>
<evidence type="ECO:0000256" key="4">
    <source>
        <dbReference type="SAM" id="MobiDB-lite"/>
    </source>
</evidence>
<keyword evidence="2" id="KW-0677">Repeat</keyword>
<reference evidence="5" key="1">
    <citation type="submission" date="2021-02" db="EMBL/GenBank/DDBJ databases">
        <authorList>
            <person name="Palmer J.M."/>
        </authorList>
    </citation>
    <scope>NUCLEOTIDE SEQUENCE</scope>
    <source>
        <strain evidence="5">SCRP23</strain>
    </source>
</reference>
<accession>A0A8T1WPN1</accession>
<dbReference type="GO" id="GO:0036064">
    <property type="term" value="C:ciliary basal body"/>
    <property type="evidence" value="ECO:0007669"/>
    <property type="project" value="TreeGrafter"/>
</dbReference>
<evidence type="ECO:0000256" key="1">
    <source>
        <dbReference type="ARBA" id="ARBA00022574"/>
    </source>
</evidence>
<dbReference type="PANTHER" id="PTHR19853:SF1">
    <property type="entry name" value="TBC1 DOMAIN FAMILY MEMBER 31"/>
    <property type="match status" value="1"/>
</dbReference>
<dbReference type="Proteomes" id="UP000693981">
    <property type="component" value="Unassembled WGS sequence"/>
</dbReference>
<dbReference type="Pfam" id="PF00400">
    <property type="entry name" value="WD40"/>
    <property type="match status" value="1"/>
</dbReference>
<feature type="compositionally biased region" description="Polar residues" evidence="4">
    <location>
        <begin position="1077"/>
        <end position="1086"/>
    </location>
</feature>
<feature type="compositionally biased region" description="Basic and acidic residues" evidence="4">
    <location>
        <begin position="815"/>
        <end position="838"/>
    </location>
</feature>
<feature type="region of interest" description="Disordered" evidence="4">
    <location>
        <begin position="927"/>
        <end position="969"/>
    </location>
</feature>
<feature type="compositionally biased region" description="Polar residues" evidence="4">
    <location>
        <begin position="800"/>
        <end position="811"/>
    </location>
</feature>
<keyword evidence="3" id="KW-0175">Coiled coil</keyword>
<evidence type="ECO:0000313" key="6">
    <source>
        <dbReference type="Proteomes" id="UP000693981"/>
    </source>
</evidence>
<dbReference type="SMART" id="SM00320">
    <property type="entry name" value="WD40"/>
    <property type="match status" value="6"/>
</dbReference>
<dbReference type="InterPro" id="IPR001680">
    <property type="entry name" value="WD40_rpt"/>
</dbReference>
<dbReference type="AlphaFoldDB" id="A0A8T1WPN1"/>
<gene>
    <name evidence="5" type="primary">WDR67</name>
    <name evidence="5" type="ORF">PHYBOEH_003113</name>
</gene>
<dbReference type="OrthoDB" id="5578278at2759"/>
<evidence type="ECO:0000313" key="5">
    <source>
        <dbReference type="EMBL" id="KAG7395867.1"/>
    </source>
</evidence>
<feature type="compositionally biased region" description="Low complexity" evidence="4">
    <location>
        <begin position="895"/>
        <end position="905"/>
    </location>
</feature>
<feature type="compositionally biased region" description="Acidic residues" evidence="4">
    <location>
        <begin position="844"/>
        <end position="853"/>
    </location>
</feature>
<feature type="region of interest" description="Disordered" evidence="4">
    <location>
        <begin position="1077"/>
        <end position="1099"/>
    </location>
</feature>
<dbReference type="InterPro" id="IPR051570">
    <property type="entry name" value="TBC1_cilium_biogenesis"/>
</dbReference>
<dbReference type="PANTHER" id="PTHR19853">
    <property type="entry name" value="WD REPEAT CONTAINING PROTEIN 3 WDR3"/>
    <property type="match status" value="1"/>
</dbReference>
<proteinExistence type="predicted"/>
<organism evidence="5 6">
    <name type="scientific">Phytophthora boehmeriae</name>
    <dbReference type="NCBI Taxonomy" id="109152"/>
    <lineage>
        <taxon>Eukaryota</taxon>
        <taxon>Sar</taxon>
        <taxon>Stramenopiles</taxon>
        <taxon>Oomycota</taxon>
        <taxon>Peronosporomycetes</taxon>
        <taxon>Peronosporales</taxon>
        <taxon>Peronosporaceae</taxon>
        <taxon>Phytophthora</taxon>
    </lineage>
</organism>
<feature type="region of interest" description="Disordered" evidence="4">
    <location>
        <begin position="796"/>
        <end position="905"/>
    </location>
</feature>
<sequence length="1218" mass="138774">MVQTLELRATQDGVIWPRRPLVSSNGLLSCIQNLPHSSYDKRPTHFRAVAFNSSGELLAVSDEKGRLFVLFVTANRYALVRHLGVPTIRCCFSPLRKSELLVTCEDETVRCIDAQSQTLISTLRGHRYPARCASFQKSGHLALTASQDAVILWDTKDWSRYRVLNAGPGVEEAMFVSKGDLVAVCFQDDTIMMWELETLTLRYRFSLPEREDSPGLRKIAVSEDHQVLVASGRAPFIYVWEFESQTIIRIIELPLPIKQVVSHAFLPGHSTMISILGDDGSVFFLDVAAKNPQIKLEIANRGRAISAFDIECHARYLAALTSDGFLLLYDMEIARETAARVQERRRKEGLPEGNRSRLHTRLPYPPVFAMGAIEKELAQRDGQLFDHFTRYQVTSEAFAWSLLKTIFTEVLSEDEWMCLWDHLFTFPDTPQLLFVAVLAYLCYFRTALLAACDRFSIEQFFHQQNAIDIEKFVQLMMNLRDKLDLSEFTAIEDPGAADSASGTHGPFWPLARGQYPAFAHYPRFVVDFQIGERNRIALEEAELSHKQSLLDQIEEESKKLKTEHDKWLKERQLVLKAEERRKKEAIDAEKERILRLKTLDYETRKRRLQYLSNMETAAHQTLEEASRMLQSEFQRLESTLEMQKERMEFEISSRKQEEDLQRIEFETHDRVQGIHKQREMEERLLRLRTEFETRVKQQELQDLLKFESWKRDDEEQARKAKLKLRRREELALLSQEKRVRQELENQLLDQQLAKDKELLELETARRARRQEQLEHDELNCDTEGEEDEDHFFLEQHSKKSNPYAQHSATNKPSHRSRDLSGHEVLNHKVETSGRDIRNSSDQFSDNDSDTDNEDTARRWNIPSGENIRVRNGDENVSPPRFPTKFTIQTPPQRPASSDSGSSVSFASASMRRTMAEMSLLEKALGNISSSGMSSSSGSAGSGEDPEENAPVGVGARTISSTRRAEPSRTGIHLYDEVQNETQDFVRATTAELEGHSIQAKVQRQAQGVRRDITAQSSITTSQGAAELQQTHGVERTTTAQNRVTIPPRGDVINSPQNVIATPPHAVAATQDALMTPPQSFRETSQTPDEHPAYFPPEDAVPNDAEHVAEASTHHTDVNMAAGDKMNESSSSSEDFSSSNVMDALQRPIAELEKKLGIRFDDFSDEEKEDESDVDPFEAGHESDDDETIEDDRAKLLQRAKKLLEMESFDSDSDVDLSI</sequence>
<protein>
    <submittedName>
        <fullName evidence="5">TBC1 domain member 31</fullName>
    </submittedName>
</protein>
<feature type="compositionally biased region" description="Low complexity" evidence="4">
    <location>
        <begin position="928"/>
        <end position="942"/>
    </location>
</feature>
<feature type="coiled-coil region" evidence="3">
    <location>
        <begin position="726"/>
        <end position="781"/>
    </location>
</feature>
<feature type="region of interest" description="Disordered" evidence="4">
    <location>
        <begin position="1159"/>
        <end position="1190"/>
    </location>
</feature>
<evidence type="ECO:0000256" key="2">
    <source>
        <dbReference type="ARBA" id="ARBA00022737"/>
    </source>
</evidence>
<feature type="coiled-coil region" evidence="3">
    <location>
        <begin position="536"/>
        <end position="570"/>
    </location>
</feature>
<dbReference type="GO" id="GO:0060271">
    <property type="term" value="P:cilium assembly"/>
    <property type="evidence" value="ECO:0007669"/>
    <property type="project" value="TreeGrafter"/>
</dbReference>
<keyword evidence="6" id="KW-1185">Reference proteome</keyword>
<feature type="compositionally biased region" description="Acidic residues" evidence="4">
    <location>
        <begin position="1162"/>
        <end position="1175"/>
    </location>
</feature>
<comment type="caution">
    <text evidence="5">The sequence shown here is derived from an EMBL/GenBank/DDBJ whole genome shotgun (WGS) entry which is preliminary data.</text>
</comment>